<dbReference type="InterPro" id="IPR023313">
    <property type="entry name" value="UBQ-conjugating_AS"/>
</dbReference>
<dbReference type="GO" id="GO:0016740">
    <property type="term" value="F:transferase activity"/>
    <property type="evidence" value="ECO:0007669"/>
    <property type="project" value="UniProtKB-KW"/>
</dbReference>
<reference evidence="7 8" key="1">
    <citation type="submission" date="2019-03" db="EMBL/GenBank/DDBJ databases">
        <title>Single cell metagenomics reveals metabolic interactions within the superorganism composed of flagellate Streblomastix strix and complex community of Bacteroidetes bacteria on its surface.</title>
        <authorList>
            <person name="Treitli S.C."/>
            <person name="Kolisko M."/>
            <person name="Husnik F."/>
            <person name="Keeling P."/>
            <person name="Hampl V."/>
        </authorList>
    </citation>
    <scope>NUCLEOTIDE SEQUENCE [LARGE SCALE GENOMIC DNA]</scope>
    <source>
        <strain evidence="7">ST1C</strain>
    </source>
</reference>
<evidence type="ECO:0000313" key="8">
    <source>
        <dbReference type="Proteomes" id="UP000324800"/>
    </source>
</evidence>
<dbReference type="Pfam" id="PF00179">
    <property type="entry name" value="UQ_con"/>
    <property type="match status" value="1"/>
</dbReference>
<name>A0A5J4WS27_9EUKA</name>
<feature type="region of interest" description="Disordered" evidence="5">
    <location>
        <begin position="1"/>
        <end position="26"/>
    </location>
</feature>
<dbReference type="PROSITE" id="PS00183">
    <property type="entry name" value="UBC_1"/>
    <property type="match status" value="1"/>
</dbReference>
<evidence type="ECO:0000256" key="1">
    <source>
        <dbReference type="ARBA" id="ARBA00022679"/>
    </source>
</evidence>
<keyword evidence="2 4" id="KW-0833">Ubl conjugation pathway</keyword>
<dbReference type="OrthoDB" id="19692at2759"/>
<evidence type="ECO:0000256" key="2">
    <source>
        <dbReference type="ARBA" id="ARBA00022786"/>
    </source>
</evidence>
<gene>
    <name evidence="7" type="ORF">EZS28_006757</name>
</gene>
<proteinExistence type="inferred from homology"/>
<evidence type="ECO:0000259" key="6">
    <source>
        <dbReference type="PROSITE" id="PS50127"/>
    </source>
</evidence>
<dbReference type="SUPFAM" id="SSF54495">
    <property type="entry name" value="UBC-like"/>
    <property type="match status" value="1"/>
</dbReference>
<dbReference type="AlphaFoldDB" id="A0A5J4WS27"/>
<dbReference type="PROSITE" id="PS50127">
    <property type="entry name" value="UBC_2"/>
    <property type="match status" value="1"/>
</dbReference>
<dbReference type="PANTHER" id="PTHR24067">
    <property type="entry name" value="UBIQUITIN-CONJUGATING ENZYME E2"/>
    <property type="match status" value="1"/>
</dbReference>
<organism evidence="7 8">
    <name type="scientific">Streblomastix strix</name>
    <dbReference type="NCBI Taxonomy" id="222440"/>
    <lineage>
        <taxon>Eukaryota</taxon>
        <taxon>Metamonada</taxon>
        <taxon>Preaxostyla</taxon>
        <taxon>Oxymonadida</taxon>
        <taxon>Streblomastigidae</taxon>
        <taxon>Streblomastix</taxon>
    </lineage>
</organism>
<dbReference type="CDD" id="cd23795">
    <property type="entry name" value="UBCc_UBE2G1"/>
    <property type="match status" value="1"/>
</dbReference>
<evidence type="ECO:0000256" key="3">
    <source>
        <dbReference type="PROSITE-ProRule" id="PRU10133"/>
    </source>
</evidence>
<comment type="similarity">
    <text evidence="4">Belongs to the ubiquitin-conjugating enzyme family.</text>
</comment>
<dbReference type="Proteomes" id="UP000324800">
    <property type="component" value="Unassembled WGS sequence"/>
</dbReference>
<evidence type="ECO:0000256" key="4">
    <source>
        <dbReference type="RuleBase" id="RU362109"/>
    </source>
</evidence>
<evidence type="ECO:0000256" key="5">
    <source>
        <dbReference type="SAM" id="MobiDB-lite"/>
    </source>
</evidence>
<keyword evidence="4" id="KW-0547">Nucleotide-binding</keyword>
<dbReference type="InterPro" id="IPR000608">
    <property type="entry name" value="UBC"/>
</dbReference>
<feature type="domain" description="UBC core" evidence="6">
    <location>
        <begin position="37"/>
        <end position="197"/>
    </location>
</feature>
<dbReference type="InterPro" id="IPR016135">
    <property type="entry name" value="UBQ-conjugating_enzyme/RWD"/>
</dbReference>
<dbReference type="EMBL" id="SNRW01001116">
    <property type="protein sequence ID" value="KAA6397718.1"/>
    <property type="molecule type" value="Genomic_DNA"/>
</dbReference>
<keyword evidence="1" id="KW-0808">Transferase</keyword>
<comment type="caution">
    <text evidence="7">The sequence shown here is derived from an EMBL/GenBank/DDBJ whole genome shotgun (WGS) entry which is preliminary data.</text>
</comment>
<feature type="compositionally biased region" description="Basic and acidic residues" evidence="5">
    <location>
        <begin position="1"/>
        <end position="24"/>
    </location>
</feature>
<feature type="active site" description="Glycyl thioester intermediate" evidence="3">
    <location>
        <position position="122"/>
    </location>
</feature>
<dbReference type="FunFam" id="3.10.110.10:FF:000051">
    <property type="entry name" value="ubiquitin-conjugating enzyme E2 R2-like"/>
    <property type="match status" value="1"/>
</dbReference>
<protein>
    <submittedName>
        <fullName evidence="7">Putative Ubiquitin-conjugating enzyme E2 7</fullName>
    </submittedName>
</protein>
<dbReference type="InterPro" id="IPR050113">
    <property type="entry name" value="Ub_conjugating_enzyme"/>
</dbReference>
<dbReference type="SMART" id="SM00212">
    <property type="entry name" value="UBCc"/>
    <property type="match status" value="1"/>
</dbReference>
<dbReference type="GO" id="GO:0005524">
    <property type="term" value="F:ATP binding"/>
    <property type="evidence" value="ECO:0007669"/>
    <property type="project" value="UniProtKB-UniRule"/>
</dbReference>
<evidence type="ECO:0000313" key="7">
    <source>
        <dbReference type="EMBL" id="KAA6397718.1"/>
    </source>
</evidence>
<accession>A0A5J4WS27</accession>
<keyword evidence="4" id="KW-0067">ATP-binding</keyword>
<sequence>MARPGRETRDPGRDPSDPELEHDPVGITFGSGLQNTVAAIHLMKELTSLNRNPIEGISCGLKDDKNLYVWNVCITGPPDSPYQEGLFQAELVFPDVYPNYPPKMKFTSEMWHPNIYADGRVCISILHPPGADRWGYEDSAERWRPINNVESILLCVQCMLGEPNDQSPANIEAAVMWRNKPQEFKKKVAQTVRKSQEAMF</sequence>
<dbReference type="Gene3D" id="3.10.110.10">
    <property type="entry name" value="Ubiquitin Conjugating Enzyme"/>
    <property type="match status" value="1"/>
</dbReference>